<evidence type="ECO:0000313" key="3">
    <source>
        <dbReference type="EMBL" id="SPF28507.1"/>
    </source>
</evidence>
<name>A0A2R8A8D8_9RHOB</name>
<dbReference type="Gene3D" id="3.40.30.10">
    <property type="entry name" value="Glutaredoxin"/>
    <property type="match status" value="1"/>
</dbReference>
<dbReference type="RefSeq" id="WP_108781201.1">
    <property type="nucleotide sequence ID" value="NZ_OMKW01000001.1"/>
</dbReference>
<sequence>MLTLYHAPNSRSSTIIALIEELGLQSKVTITEVSVRRADGSGGPDPKNPHPEGKVPYLTSGTDHVFERAAIVAFLIDLAPDHPMGRAVGDPQRGAYLSWLAYYQGVVEPVLVLHMAGVAHPVLSATFRDLDHVTSRLSATLDTQPYLLGDRYSAVDLLLASPFHWMPDIAPSGSSLADWIARCAARPSVAAIAKRELALLAN</sequence>
<dbReference type="GO" id="GO:0004364">
    <property type="term" value="F:glutathione transferase activity"/>
    <property type="evidence" value="ECO:0007669"/>
    <property type="project" value="UniProtKB-EC"/>
</dbReference>
<dbReference type="Proteomes" id="UP000244932">
    <property type="component" value="Unassembled WGS sequence"/>
</dbReference>
<organism evidence="3 4">
    <name type="scientific">Pontivivens insulae</name>
    <dbReference type="NCBI Taxonomy" id="1639689"/>
    <lineage>
        <taxon>Bacteria</taxon>
        <taxon>Pseudomonadati</taxon>
        <taxon>Pseudomonadota</taxon>
        <taxon>Alphaproteobacteria</taxon>
        <taxon>Rhodobacterales</taxon>
        <taxon>Paracoccaceae</taxon>
        <taxon>Pontivivens</taxon>
    </lineage>
</organism>
<gene>
    <name evidence="3" type="primary">gstB_2</name>
    <name evidence="3" type="ORF">POI8812_00808</name>
</gene>
<dbReference type="Pfam" id="PF00043">
    <property type="entry name" value="GST_C"/>
    <property type="match status" value="1"/>
</dbReference>
<keyword evidence="4" id="KW-1185">Reference proteome</keyword>
<proteinExistence type="predicted"/>
<feature type="region of interest" description="Disordered" evidence="1">
    <location>
        <begin position="36"/>
        <end position="58"/>
    </location>
</feature>
<dbReference type="InterPro" id="IPR036249">
    <property type="entry name" value="Thioredoxin-like_sf"/>
</dbReference>
<reference evidence="3 4" key="1">
    <citation type="submission" date="2018-03" db="EMBL/GenBank/DDBJ databases">
        <authorList>
            <person name="Keele B.F."/>
        </authorList>
    </citation>
    <scope>NUCLEOTIDE SEQUENCE [LARGE SCALE GENOMIC DNA]</scope>
    <source>
        <strain evidence="3 4">CeCT 8812</strain>
    </source>
</reference>
<keyword evidence="3" id="KW-0808">Transferase</keyword>
<dbReference type="CDD" id="cd03207">
    <property type="entry name" value="GST_C_8"/>
    <property type="match status" value="1"/>
</dbReference>
<dbReference type="InterPro" id="IPR036282">
    <property type="entry name" value="Glutathione-S-Trfase_C_sf"/>
</dbReference>
<evidence type="ECO:0000259" key="2">
    <source>
        <dbReference type="Pfam" id="PF00043"/>
    </source>
</evidence>
<dbReference type="PANTHER" id="PTHR44051:SF21">
    <property type="entry name" value="GLUTATHIONE S-TRANSFERASE FAMILY PROTEIN"/>
    <property type="match status" value="1"/>
</dbReference>
<dbReference type="PANTHER" id="PTHR44051">
    <property type="entry name" value="GLUTATHIONE S-TRANSFERASE-RELATED"/>
    <property type="match status" value="1"/>
</dbReference>
<feature type="domain" description="Glutathione S-transferase C-terminal" evidence="2">
    <location>
        <begin position="127"/>
        <end position="187"/>
    </location>
</feature>
<dbReference type="Gene3D" id="1.20.1050.10">
    <property type="match status" value="1"/>
</dbReference>
<dbReference type="SUPFAM" id="SSF52833">
    <property type="entry name" value="Thioredoxin-like"/>
    <property type="match status" value="1"/>
</dbReference>
<dbReference type="AlphaFoldDB" id="A0A2R8A8D8"/>
<evidence type="ECO:0000256" key="1">
    <source>
        <dbReference type="SAM" id="MobiDB-lite"/>
    </source>
</evidence>
<dbReference type="InterPro" id="IPR004046">
    <property type="entry name" value="GST_C"/>
</dbReference>
<dbReference type="SUPFAM" id="SSF47616">
    <property type="entry name" value="GST C-terminal domain-like"/>
    <property type="match status" value="1"/>
</dbReference>
<dbReference type="OrthoDB" id="5740960at2"/>
<evidence type="ECO:0000313" key="4">
    <source>
        <dbReference type="Proteomes" id="UP000244932"/>
    </source>
</evidence>
<dbReference type="EMBL" id="OMKW01000001">
    <property type="protein sequence ID" value="SPF28507.1"/>
    <property type="molecule type" value="Genomic_DNA"/>
</dbReference>
<accession>A0A2R8A8D8</accession>
<dbReference type="EC" id="2.5.1.18" evidence="3"/>
<protein>
    <submittedName>
        <fullName evidence="3">Glutathione S-transferase GST-6.0</fullName>
        <ecNumber evidence="3">2.5.1.18</ecNumber>
    </submittedName>
</protein>